<evidence type="ECO:0000259" key="2">
    <source>
        <dbReference type="Pfam" id="PF13360"/>
    </source>
</evidence>
<dbReference type="InterPro" id="IPR002372">
    <property type="entry name" value="PQQ_rpt_dom"/>
</dbReference>
<dbReference type="AlphaFoldDB" id="A0A2T5J009"/>
<comment type="caution">
    <text evidence="3">The sequence shown here is derived from an EMBL/GenBank/DDBJ whole genome shotgun (WGS) entry which is preliminary data.</text>
</comment>
<dbReference type="RefSeq" id="WP_107865205.1">
    <property type="nucleotide sequence ID" value="NZ_QAON01000005.1"/>
</dbReference>
<dbReference type="InterPro" id="IPR015943">
    <property type="entry name" value="WD40/YVTN_repeat-like_dom_sf"/>
</dbReference>
<gene>
    <name evidence="3" type="ORF">C8N29_1055</name>
</gene>
<dbReference type="Pfam" id="PF13360">
    <property type="entry name" value="PQQ_2"/>
    <property type="match status" value="1"/>
</dbReference>
<protein>
    <submittedName>
        <fullName evidence="3">Putative pyrroloquinoline-quinone binding quinoprotein</fullName>
    </submittedName>
</protein>
<dbReference type="OrthoDB" id="6372063at2"/>
<dbReference type="EMBL" id="QAON01000005">
    <property type="protein sequence ID" value="PTQ89682.1"/>
    <property type="molecule type" value="Genomic_DNA"/>
</dbReference>
<name>A0A2T5J009_9GAMM</name>
<organism evidence="3 4">
    <name type="scientific">Agitococcus lubricus</name>
    <dbReference type="NCBI Taxonomy" id="1077255"/>
    <lineage>
        <taxon>Bacteria</taxon>
        <taxon>Pseudomonadati</taxon>
        <taxon>Pseudomonadota</taxon>
        <taxon>Gammaproteobacteria</taxon>
        <taxon>Moraxellales</taxon>
        <taxon>Moraxellaceae</taxon>
        <taxon>Agitococcus</taxon>
    </lineage>
</organism>
<evidence type="ECO:0000256" key="1">
    <source>
        <dbReference type="SAM" id="SignalP"/>
    </source>
</evidence>
<evidence type="ECO:0000313" key="4">
    <source>
        <dbReference type="Proteomes" id="UP000244223"/>
    </source>
</evidence>
<dbReference type="Gene3D" id="2.130.10.10">
    <property type="entry name" value="YVTN repeat-like/Quinoprotein amine dehydrogenase"/>
    <property type="match status" value="1"/>
</dbReference>
<feature type="signal peptide" evidence="1">
    <location>
        <begin position="1"/>
        <end position="24"/>
    </location>
</feature>
<evidence type="ECO:0000313" key="3">
    <source>
        <dbReference type="EMBL" id="PTQ89682.1"/>
    </source>
</evidence>
<keyword evidence="1" id="KW-0732">Signal</keyword>
<sequence length="392" mass="42529">MSYLKPSQKLCLSAAIASTLIACTAVQVSPTWERWFSASEQEVRYELIHQVHYDSAGAVLSVGSSSSTQSSHDVIVVAKHATNGTLLWKSSIDLDSDDKPWDSVIGTDGSIYVITETSLVKLNSAGSEVWRRSLAQLLGANPLLRDIEFNNNRLYLAGRDLYVFDIHGNLSNAISQIAPLWDVVVHNTGIYTAGTGQVKRYNSNFNMVWSYALNTVQNPPAELAVANDGSVFVATYNSNPQDSAYLTRLNPQGQLVWSKFFNDPDTNSFQLSGIPKVRLMANGNVVFGVSQHPTRTLYIIDPTTGAIKNSNTQKTGLINELEVDSNNTIYVVGGKTAQKFDANATLLAYSTLGSDADITSGGLAFTATNIYVGAGVLKGGNMTMYLANYKNQ</sequence>
<reference evidence="3 4" key="1">
    <citation type="submission" date="2018-04" db="EMBL/GenBank/DDBJ databases">
        <title>Genomic Encyclopedia of Archaeal and Bacterial Type Strains, Phase II (KMG-II): from individual species to whole genera.</title>
        <authorList>
            <person name="Goeker M."/>
        </authorList>
    </citation>
    <scope>NUCLEOTIDE SEQUENCE [LARGE SCALE GENOMIC DNA]</scope>
    <source>
        <strain evidence="3 4">DSM 5822</strain>
    </source>
</reference>
<feature type="chain" id="PRO_5030984893" evidence="1">
    <location>
        <begin position="25"/>
        <end position="392"/>
    </location>
</feature>
<accession>A0A2T5J009</accession>
<keyword evidence="4" id="KW-1185">Reference proteome</keyword>
<dbReference type="SUPFAM" id="SSF50998">
    <property type="entry name" value="Quinoprotein alcohol dehydrogenase-like"/>
    <property type="match status" value="1"/>
</dbReference>
<feature type="domain" description="Pyrrolo-quinoline quinone repeat" evidence="2">
    <location>
        <begin position="75"/>
        <end position="160"/>
    </location>
</feature>
<dbReference type="InterPro" id="IPR011047">
    <property type="entry name" value="Quinoprotein_ADH-like_sf"/>
</dbReference>
<dbReference type="PROSITE" id="PS51257">
    <property type="entry name" value="PROKAR_LIPOPROTEIN"/>
    <property type="match status" value="1"/>
</dbReference>
<proteinExistence type="predicted"/>
<dbReference type="Proteomes" id="UP000244223">
    <property type="component" value="Unassembled WGS sequence"/>
</dbReference>